<evidence type="ECO:0000256" key="1">
    <source>
        <dbReference type="ARBA" id="ARBA00005466"/>
    </source>
</evidence>
<evidence type="ECO:0000259" key="5">
    <source>
        <dbReference type="PROSITE" id="PS51387"/>
    </source>
</evidence>
<protein>
    <recommendedName>
        <fullName evidence="5">FAD-binding PCMH-type domain-containing protein</fullName>
    </recommendedName>
</protein>
<evidence type="ECO:0000256" key="4">
    <source>
        <dbReference type="ARBA" id="ARBA00023002"/>
    </source>
</evidence>
<dbReference type="PROSITE" id="PS51387">
    <property type="entry name" value="FAD_PCMH"/>
    <property type="match status" value="1"/>
</dbReference>
<keyword evidence="3" id="KW-0274">FAD</keyword>
<dbReference type="Pfam" id="PF08031">
    <property type="entry name" value="BBE"/>
    <property type="match status" value="1"/>
</dbReference>
<evidence type="ECO:0000313" key="7">
    <source>
        <dbReference type="Proteomes" id="UP001465976"/>
    </source>
</evidence>
<dbReference type="InterPro" id="IPR016169">
    <property type="entry name" value="FAD-bd_PCMH_sub2"/>
</dbReference>
<accession>A0ABR3ERA5</accession>
<dbReference type="SUPFAM" id="SSF56176">
    <property type="entry name" value="FAD-binding/transporter-associated domain-like"/>
    <property type="match status" value="1"/>
</dbReference>
<keyword evidence="2" id="KW-0285">Flavoprotein</keyword>
<dbReference type="InterPro" id="IPR016166">
    <property type="entry name" value="FAD-bd_PCMH"/>
</dbReference>
<proteinExistence type="inferred from homology"/>
<keyword evidence="7" id="KW-1185">Reference proteome</keyword>
<evidence type="ECO:0000256" key="2">
    <source>
        <dbReference type="ARBA" id="ARBA00022630"/>
    </source>
</evidence>
<feature type="domain" description="FAD-binding PCMH-type" evidence="5">
    <location>
        <begin position="44"/>
        <end position="220"/>
    </location>
</feature>
<dbReference type="InterPro" id="IPR006094">
    <property type="entry name" value="Oxid_FAD_bind_N"/>
</dbReference>
<keyword evidence="4" id="KW-0560">Oxidoreductase</keyword>
<dbReference type="Proteomes" id="UP001465976">
    <property type="component" value="Unassembled WGS sequence"/>
</dbReference>
<organism evidence="6 7">
    <name type="scientific">Marasmius crinis-equi</name>
    <dbReference type="NCBI Taxonomy" id="585013"/>
    <lineage>
        <taxon>Eukaryota</taxon>
        <taxon>Fungi</taxon>
        <taxon>Dikarya</taxon>
        <taxon>Basidiomycota</taxon>
        <taxon>Agaricomycotina</taxon>
        <taxon>Agaricomycetes</taxon>
        <taxon>Agaricomycetidae</taxon>
        <taxon>Agaricales</taxon>
        <taxon>Marasmiineae</taxon>
        <taxon>Marasmiaceae</taxon>
        <taxon>Marasmius</taxon>
    </lineage>
</organism>
<dbReference type="EMBL" id="JBAHYK010002269">
    <property type="protein sequence ID" value="KAL0565429.1"/>
    <property type="molecule type" value="Genomic_DNA"/>
</dbReference>
<dbReference type="Gene3D" id="3.40.462.20">
    <property type="match status" value="1"/>
</dbReference>
<dbReference type="InterPro" id="IPR006093">
    <property type="entry name" value="Oxy_OxRdtase_FAD_BS"/>
</dbReference>
<dbReference type="InterPro" id="IPR012951">
    <property type="entry name" value="BBE"/>
</dbReference>
<gene>
    <name evidence="6" type="ORF">V5O48_016593</name>
</gene>
<dbReference type="InterPro" id="IPR050416">
    <property type="entry name" value="FAD-linked_Oxidoreductase"/>
</dbReference>
<dbReference type="Pfam" id="PF01565">
    <property type="entry name" value="FAD_binding_4"/>
    <property type="match status" value="1"/>
</dbReference>
<reference evidence="6 7" key="1">
    <citation type="submission" date="2024-02" db="EMBL/GenBank/DDBJ databases">
        <title>A draft genome for the cacao thread blight pathogen Marasmius crinis-equi.</title>
        <authorList>
            <person name="Cohen S.P."/>
            <person name="Baruah I.K."/>
            <person name="Amoako-Attah I."/>
            <person name="Bukari Y."/>
            <person name="Meinhardt L.W."/>
            <person name="Bailey B.A."/>
        </authorList>
    </citation>
    <scope>NUCLEOTIDE SEQUENCE [LARGE SCALE GENOMIC DNA]</scope>
    <source>
        <strain evidence="6 7">GH-76</strain>
    </source>
</reference>
<comment type="similarity">
    <text evidence="1">Belongs to the oxygen-dependent FAD-linked oxidoreductase family.</text>
</comment>
<dbReference type="PROSITE" id="PS00862">
    <property type="entry name" value="OX2_COVAL_FAD"/>
    <property type="match status" value="1"/>
</dbReference>
<dbReference type="PANTHER" id="PTHR42973:SF17">
    <property type="entry name" value="OXIDASE, PUTATIVE (AFU_ORTHOLOGUE AFUA_6G14340)-RELATED"/>
    <property type="match status" value="1"/>
</dbReference>
<dbReference type="Gene3D" id="3.30.465.10">
    <property type="match status" value="1"/>
</dbReference>
<dbReference type="InterPro" id="IPR036318">
    <property type="entry name" value="FAD-bd_PCMH-like_sf"/>
</dbReference>
<comment type="caution">
    <text evidence="6">The sequence shown here is derived from an EMBL/GenBank/DDBJ whole genome shotgun (WGS) entry which is preliminary data.</text>
</comment>
<evidence type="ECO:0000256" key="3">
    <source>
        <dbReference type="ARBA" id="ARBA00022827"/>
    </source>
</evidence>
<evidence type="ECO:0000313" key="6">
    <source>
        <dbReference type="EMBL" id="KAL0565429.1"/>
    </source>
</evidence>
<name>A0ABR3ERA5_9AGAR</name>
<dbReference type="PANTHER" id="PTHR42973">
    <property type="entry name" value="BINDING OXIDOREDUCTASE, PUTATIVE (AFU_ORTHOLOGUE AFUA_1G17690)-RELATED"/>
    <property type="match status" value="1"/>
</dbReference>
<sequence length="476" mass="51391">MGNSPSAPAAFESCVRSALPASAISVPTDLLYHTTAVKPYNLAYDITPIAVVRPSTTEEVSKVVKCASDSGIKVQPRSGGHSYGDYSIGGQDGSFVIDLVHFQKFEYDRSTGQATIGSGTLLGDLTNRLQNVGRAMAYGLCPQVGIGGHATIGGLGPLSRQWGSMLDQVVEAQVVLANGTVVRTSTSQSPELFFCRLKAVKGAAASFGVVTEFKVNTHPQPNEVTQYTYKIEVGSHRELAGYFQTWQAFISQPDLSRKFASQFIAYELGLIIQGAYYGPRSEFDALKFDERVTSNKSALSVTVSDWLGSVVAFAAQEAINLVGALDVSFYSKSLAIQDDTLMSNGTIQSLFNLFDTADKGSLAWFVIFDLAGGATNDVPLDATSYPHRNVLYFLQSYIVGIPFITNTSRNFLNDINGVVESGMPNANLGAYAGYVDPFLADSQSKYWGSNYPRLRKIKREVDPGDTFRNPQSVAPA</sequence>